<dbReference type="EMBL" id="JAVFCB010000012">
    <property type="protein sequence ID" value="MDQ4215625.1"/>
    <property type="molecule type" value="Genomic_DNA"/>
</dbReference>
<keyword evidence="2" id="KW-0378">Hydrolase</keyword>
<dbReference type="Gene3D" id="3.40.50.1820">
    <property type="entry name" value="alpha/beta hydrolase"/>
    <property type="match status" value="1"/>
</dbReference>
<feature type="domain" description="AB hydrolase-1" evidence="1">
    <location>
        <begin position="58"/>
        <end position="359"/>
    </location>
</feature>
<dbReference type="InterPro" id="IPR050471">
    <property type="entry name" value="AB_hydrolase"/>
</dbReference>
<accession>A0ABU0XNG1</accession>
<reference evidence="2 3" key="1">
    <citation type="submission" date="2023-08" db="EMBL/GenBank/DDBJ databases">
        <title>Microbacterium sp. nov., isolated from a waste landfill.</title>
        <authorList>
            <person name="Wen W."/>
        </authorList>
    </citation>
    <scope>NUCLEOTIDE SEQUENCE [LARGE SCALE GENOMIC DNA]</scope>
    <source>
        <strain evidence="2 3">ASV81</strain>
    </source>
</reference>
<organism evidence="2 3">
    <name type="scientific">Microbacterium capsulatum</name>
    <dbReference type="NCBI Taxonomy" id="3041921"/>
    <lineage>
        <taxon>Bacteria</taxon>
        <taxon>Bacillati</taxon>
        <taxon>Actinomycetota</taxon>
        <taxon>Actinomycetes</taxon>
        <taxon>Micrococcales</taxon>
        <taxon>Microbacteriaceae</taxon>
        <taxon>Microbacterium</taxon>
    </lineage>
</organism>
<evidence type="ECO:0000313" key="3">
    <source>
        <dbReference type="Proteomes" id="UP001230289"/>
    </source>
</evidence>
<keyword evidence="3" id="KW-1185">Reference proteome</keyword>
<dbReference type="Pfam" id="PF00561">
    <property type="entry name" value="Abhydrolase_1"/>
    <property type="match status" value="1"/>
</dbReference>
<dbReference type="GO" id="GO:0016787">
    <property type="term" value="F:hydrolase activity"/>
    <property type="evidence" value="ECO:0007669"/>
    <property type="project" value="UniProtKB-KW"/>
</dbReference>
<dbReference type="SUPFAM" id="SSF53474">
    <property type="entry name" value="alpha/beta-Hydrolases"/>
    <property type="match status" value="1"/>
</dbReference>
<dbReference type="Proteomes" id="UP001230289">
    <property type="component" value="Unassembled WGS sequence"/>
</dbReference>
<comment type="caution">
    <text evidence="2">The sequence shown here is derived from an EMBL/GenBank/DDBJ whole genome shotgun (WGS) entry which is preliminary data.</text>
</comment>
<dbReference type="RefSeq" id="WP_308490575.1">
    <property type="nucleotide sequence ID" value="NZ_JAVFCB010000012.1"/>
</dbReference>
<dbReference type="InterPro" id="IPR000073">
    <property type="entry name" value="AB_hydrolase_1"/>
</dbReference>
<proteinExistence type="predicted"/>
<dbReference type="InterPro" id="IPR029058">
    <property type="entry name" value="AB_hydrolase_fold"/>
</dbReference>
<protein>
    <submittedName>
        <fullName evidence="2">Alpha/beta fold hydrolase</fullName>
    </submittedName>
</protein>
<evidence type="ECO:0000259" key="1">
    <source>
        <dbReference type="Pfam" id="PF00561"/>
    </source>
</evidence>
<evidence type="ECO:0000313" key="2">
    <source>
        <dbReference type="EMBL" id="MDQ4215625.1"/>
    </source>
</evidence>
<sequence length="412" mass="44139">MTTTAAPKAGRGTRAPSALPRLLAVPVRGVRRVRRHATATSPAFDLAYVRSGRRARIPIVIIPGGPGLGSVLPYRGLRRTAASRGLDVIMMEHRGVGLSRADLAGRSLPLSAMRLTDVVDDLAAVLDHAGVSRAYISGSSYGSYVAAAFGARHPERVAGMLLDSTLQSVADRSAERALIRRLFVDADSRIAASVRALLHDGSDPRTLLGVLRTAYEFGGEKLLGPLLEHRLHGVHSPTWSALEAFASRADSDLNVPGFFEFDLVGAIAFRELGFGPDPDGSPLDPTLTYVDIADRYPRFAGEPFDLPAATAGFAWPTVFLTGSRDLRTPAAVARDAAATVSDSVLVEIENGHSALESHPLALLHALERLSRGEQRRLPDETSIMNRLPRRGLIAGLPRLLATGARWESALRV</sequence>
<dbReference type="PANTHER" id="PTHR43433:SF8">
    <property type="entry name" value="BIFUNCTIONAL LIPASE_ADENYLATE CYCLASE LIPJ"/>
    <property type="match status" value="1"/>
</dbReference>
<name>A0ABU0XNG1_9MICO</name>
<gene>
    <name evidence="2" type="ORF">RBR11_17045</name>
</gene>
<dbReference type="PANTHER" id="PTHR43433">
    <property type="entry name" value="HYDROLASE, ALPHA/BETA FOLD FAMILY PROTEIN"/>
    <property type="match status" value="1"/>
</dbReference>